<evidence type="ECO:0000259" key="5">
    <source>
        <dbReference type="PROSITE" id="PS50122"/>
    </source>
</evidence>
<dbReference type="InterPro" id="IPR000673">
    <property type="entry name" value="Sig_transdc_resp-reg_Me-estase"/>
</dbReference>
<dbReference type="Proteomes" id="UP000292855">
    <property type="component" value="Unassembled WGS sequence"/>
</dbReference>
<gene>
    <name evidence="6" type="ORF">EWE74_10665</name>
</gene>
<keyword evidence="1 4" id="KW-0378">Hydrolase</keyword>
<dbReference type="EC" id="3.1.1.61" evidence="2"/>
<organism evidence="6 7">
    <name type="scientific">Sphingobacterium corticibacterium</name>
    <dbReference type="NCBI Taxonomy" id="2484746"/>
    <lineage>
        <taxon>Bacteria</taxon>
        <taxon>Pseudomonadati</taxon>
        <taxon>Bacteroidota</taxon>
        <taxon>Sphingobacteriia</taxon>
        <taxon>Sphingobacteriales</taxon>
        <taxon>Sphingobacteriaceae</taxon>
        <taxon>Sphingobacterium</taxon>
    </lineage>
</organism>
<dbReference type="Pfam" id="PF01339">
    <property type="entry name" value="CheB_methylest"/>
    <property type="match status" value="1"/>
</dbReference>
<dbReference type="OrthoDB" id="1524092at2"/>
<dbReference type="GO" id="GO:0000156">
    <property type="term" value="F:phosphorelay response regulator activity"/>
    <property type="evidence" value="ECO:0007669"/>
    <property type="project" value="InterPro"/>
</dbReference>
<evidence type="ECO:0000313" key="7">
    <source>
        <dbReference type="Proteomes" id="UP000292855"/>
    </source>
</evidence>
<feature type="active site" evidence="4">
    <location>
        <position position="133"/>
    </location>
</feature>
<protein>
    <recommendedName>
        <fullName evidence="2">protein-glutamate methylesterase</fullName>
        <ecNumber evidence="2">3.1.1.61</ecNumber>
    </recommendedName>
</protein>
<dbReference type="PROSITE" id="PS50122">
    <property type="entry name" value="CHEB"/>
    <property type="match status" value="1"/>
</dbReference>
<dbReference type="GO" id="GO:0008984">
    <property type="term" value="F:protein-glutamate methylesterase activity"/>
    <property type="evidence" value="ECO:0007669"/>
    <property type="project" value="UniProtKB-EC"/>
</dbReference>
<evidence type="ECO:0000313" key="6">
    <source>
        <dbReference type="EMBL" id="RZF59616.1"/>
    </source>
</evidence>
<feature type="active site" evidence="4">
    <location>
        <position position="13"/>
    </location>
</feature>
<sequence>MEKANEVVLIGGSAGSYTLITDMMAALPETFSPAIIIVIHRNPRFTTKIEDTLSTRLQKEVVQAADKAAILKGGIYFAAPGYHLLVEPDKTFSLDISERIHFSRPSIDVLFETAADVFLDRCTAFLLSGANQDGTDGIRQLQRMGAKVIVQSPTEASISTMPKHAIEASERVDIYSNRQIMSYFRNLK</sequence>
<accession>A0A4Q6XTF9</accession>
<evidence type="ECO:0000256" key="4">
    <source>
        <dbReference type="PROSITE-ProRule" id="PRU00050"/>
    </source>
</evidence>
<dbReference type="CDD" id="cd16433">
    <property type="entry name" value="CheB"/>
    <property type="match status" value="1"/>
</dbReference>
<dbReference type="GO" id="GO:0006935">
    <property type="term" value="P:chemotaxis"/>
    <property type="evidence" value="ECO:0007669"/>
    <property type="project" value="UniProtKB-UniRule"/>
</dbReference>
<dbReference type="PANTHER" id="PTHR42872:SF3">
    <property type="entry name" value="PROTEIN-GLUTAMATE METHYLESTERASE_PROTEIN-GLUTAMINE GLUTAMINASE 1"/>
    <property type="match status" value="1"/>
</dbReference>
<proteinExistence type="predicted"/>
<comment type="caution">
    <text evidence="6">The sequence shown here is derived from an EMBL/GenBank/DDBJ whole genome shotgun (WGS) entry which is preliminary data.</text>
</comment>
<dbReference type="SUPFAM" id="SSF52738">
    <property type="entry name" value="Methylesterase CheB, C-terminal domain"/>
    <property type="match status" value="1"/>
</dbReference>
<feature type="active site" evidence="4">
    <location>
        <position position="40"/>
    </location>
</feature>
<feature type="domain" description="CheB-type methylesterase" evidence="5">
    <location>
        <begin position="1"/>
        <end position="180"/>
    </location>
</feature>
<keyword evidence="7" id="KW-1185">Reference proteome</keyword>
<dbReference type="InterPro" id="IPR035909">
    <property type="entry name" value="CheB_C"/>
</dbReference>
<dbReference type="EMBL" id="SGIT01000002">
    <property type="protein sequence ID" value="RZF59616.1"/>
    <property type="molecule type" value="Genomic_DNA"/>
</dbReference>
<dbReference type="AlphaFoldDB" id="A0A4Q6XTF9"/>
<dbReference type="RefSeq" id="WP_130141535.1">
    <property type="nucleotide sequence ID" value="NZ_SGIT01000002.1"/>
</dbReference>
<dbReference type="Gene3D" id="3.40.50.180">
    <property type="entry name" value="Methylesterase CheB, C-terminal domain"/>
    <property type="match status" value="1"/>
</dbReference>
<comment type="catalytic activity">
    <reaction evidence="3">
        <text>[protein]-L-glutamate 5-O-methyl ester + H2O = L-glutamyl-[protein] + methanol + H(+)</text>
        <dbReference type="Rhea" id="RHEA:23236"/>
        <dbReference type="Rhea" id="RHEA-COMP:10208"/>
        <dbReference type="Rhea" id="RHEA-COMP:10311"/>
        <dbReference type="ChEBI" id="CHEBI:15377"/>
        <dbReference type="ChEBI" id="CHEBI:15378"/>
        <dbReference type="ChEBI" id="CHEBI:17790"/>
        <dbReference type="ChEBI" id="CHEBI:29973"/>
        <dbReference type="ChEBI" id="CHEBI:82795"/>
        <dbReference type="EC" id="3.1.1.61"/>
    </reaction>
</comment>
<evidence type="ECO:0000256" key="2">
    <source>
        <dbReference type="ARBA" id="ARBA00039140"/>
    </source>
</evidence>
<reference evidence="6 7" key="1">
    <citation type="submission" date="2019-02" db="EMBL/GenBank/DDBJ databases">
        <authorList>
            <person name="Li Y."/>
        </authorList>
    </citation>
    <scope>NUCLEOTIDE SEQUENCE [LARGE SCALE GENOMIC DNA]</scope>
    <source>
        <strain evidence="6 7">30C10-4-7</strain>
    </source>
</reference>
<name>A0A4Q6XTF9_9SPHI</name>
<keyword evidence="4" id="KW-0145">Chemotaxis</keyword>
<dbReference type="GO" id="GO:0005737">
    <property type="term" value="C:cytoplasm"/>
    <property type="evidence" value="ECO:0007669"/>
    <property type="project" value="InterPro"/>
</dbReference>
<evidence type="ECO:0000256" key="1">
    <source>
        <dbReference type="ARBA" id="ARBA00022801"/>
    </source>
</evidence>
<dbReference type="PANTHER" id="PTHR42872">
    <property type="entry name" value="PROTEIN-GLUTAMATE METHYLESTERASE/PROTEIN-GLUTAMINE GLUTAMINASE"/>
    <property type="match status" value="1"/>
</dbReference>
<evidence type="ECO:0000256" key="3">
    <source>
        <dbReference type="ARBA" id="ARBA00048267"/>
    </source>
</evidence>